<dbReference type="Proteomes" id="UP000185557">
    <property type="component" value="Unassembled WGS sequence"/>
</dbReference>
<organism evidence="1 2">
    <name type="scientific">Phormidium tenue NIES-30</name>
    <dbReference type="NCBI Taxonomy" id="549789"/>
    <lineage>
        <taxon>Bacteria</taxon>
        <taxon>Bacillati</taxon>
        <taxon>Cyanobacteriota</taxon>
        <taxon>Cyanophyceae</taxon>
        <taxon>Oscillatoriophycideae</taxon>
        <taxon>Oscillatoriales</taxon>
        <taxon>Oscillatoriaceae</taxon>
        <taxon>Phormidium</taxon>
    </lineage>
</organism>
<accession>A0A1U7J772</accession>
<evidence type="ECO:0000313" key="1">
    <source>
        <dbReference type="EMBL" id="OKH48756.1"/>
    </source>
</evidence>
<dbReference type="AlphaFoldDB" id="A0A1U7J772"/>
<comment type="caution">
    <text evidence="1">The sequence shown here is derived from an EMBL/GenBank/DDBJ whole genome shotgun (WGS) entry which is preliminary data.</text>
</comment>
<dbReference type="RefSeq" id="WP_073608168.1">
    <property type="nucleotide sequence ID" value="NZ_MRCG01000005.1"/>
</dbReference>
<dbReference type="OrthoDB" id="478276at2"/>
<keyword evidence="2" id="KW-1185">Reference proteome</keyword>
<evidence type="ECO:0000313" key="2">
    <source>
        <dbReference type="Proteomes" id="UP000185557"/>
    </source>
</evidence>
<dbReference type="EMBL" id="MRCG01000005">
    <property type="protein sequence ID" value="OKH48756.1"/>
    <property type="molecule type" value="Genomic_DNA"/>
</dbReference>
<reference evidence="1 2" key="1">
    <citation type="submission" date="2016-11" db="EMBL/GenBank/DDBJ databases">
        <title>Draft Genome Sequences of Nine Cyanobacterial Strains from Diverse Habitats.</title>
        <authorList>
            <person name="Zhu T."/>
            <person name="Hou S."/>
            <person name="Lu X."/>
            <person name="Hess W.R."/>
        </authorList>
    </citation>
    <scope>NUCLEOTIDE SEQUENCE [LARGE SCALE GENOMIC DNA]</scope>
    <source>
        <strain evidence="1 2">NIES-30</strain>
    </source>
</reference>
<gene>
    <name evidence="1" type="ORF">NIES30_09485</name>
</gene>
<protein>
    <recommendedName>
        <fullName evidence="3">Cyclic nucleotide-binding protein</fullName>
    </recommendedName>
</protein>
<evidence type="ECO:0008006" key="3">
    <source>
        <dbReference type="Google" id="ProtNLM"/>
    </source>
</evidence>
<name>A0A1U7J772_9CYAN</name>
<dbReference type="STRING" id="549789.NIES30_09485"/>
<proteinExistence type="predicted"/>
<sequence length="365" mass="40733">MYDLVSAALGAQQLTQAAQLIKQWQQKTPQDPWLKLAMGQYWEAKTELEKAQITYTRLLQSTANTKVLSQAREGVQRVRDQMAQRREHDLLAAKQQPGAAATAMLVLEPVTGDRREPAAQGLARVMRIDAYTARTRLPSKHWRLLRVGPAGETQYFCEQLRSEGTPARWATVDQVKGVDTFRVQSIRAVEPELTVVCLNSAGQQGTIQLTWGDITQWVVGQLPIYESVVDLDVRGKLKRKDATQDYGEVIDWHLHGRGCVLRLCDRTYKFREAVPMPPVAAWPSPLIAATAWKAMKSYFSAQIASAPLTDFSGFGESALDLIELLPSFEHQVEMGRSLPSPWDAAFHLYSGLRFVVEGGAGNSKK</sequence>